<organism evidence="1 2">
    <name type="scientific">Vermiconidia calcicola</name>
    <dbReference type="NCBI Taxonomy" id="1690605"/>
    <lineage>
        <taxon>Eukaryota</taxon>
        <taxon>Fungi</taxon>
        <taxon>Dikarya</taxon>
        <taxon>Ascomycota</taxon>
        <taxon>Pezizomycotina</taxon>
        <taxon>Dothideomycetes</taxon>
        <taxon>Dothideomycetidae</taxon>
        <taxon>Mycosphaerellales</taxon>
        <taxon>Extremaceae</taxon>
        <taxon>Vermiconidia</taxon>
    </lineage>
</organism>
<accession>A0ACC3N8I5</accession>
<evidence type="ECO:0000313" key="1">
    <source>
        <dbReference type="EMBL" id="KAK3712143.1"/>
    </source>
</evidence>
<comment type="caution">
    <text evidence="1">The sequence shown here is derived from an EMBL/GenBank/DDBJ whole genome shotgun (WGS) entry which is preliminary data.</text>
</comment>
<dbReference type="Proteomes" id="UP001281147">
    <property type="component" value="Unassembled WGS sequence"/>
</dbReference>
<name>A0ACC3N8I5_9PEZI</name>
<sequence length="67" mass="7330">MAESESEVTQSGTTLSELFQGDPHDQALSDLQFIDDSIYSHDLGLYWANDLSNATDDALMTSSALPY</sequence>
<protein>
    <submittedName>
        <fullName evidence="1">Uncharacterized protein</fullName>
    </submittedName>
</protein>
<evidence type="ECO:0000313" key="2">
    <source>
        <dbReference type="Proteomes" id="UP001281147"/>
    </source>
</evidence>
<proteinExistence type="predicted"/>
<reference evidence="1" key="1">
    <citation type="submission" date="2023-07" db="EMBL/GenBank/DDBJ databases">
        <title>Black Yeasts Isolated from many extreme environments.</title>
        <authorList>
            <person name="Coleine C."/>
            <person name="Stajich J.E."/>
            <person name="Selbmann L."/>
        </authorList>
    </citation>
    <scope>NUCLEOTIDE SEQUENCE</scope>
    <source>
        <strain evidence="1">CCFEE 5714</strain>
    </source>
</reference>
<keyword evidence="2" id="KW-1185">Reference proteome</keyword>
<dbReference type="EMBL" id="JAUTXU010000071">
    <property type="protein sequence ID" value="KAK3712143.1"/>
    <property type="molecule type" value="Genomic_DNA"/>
</dbReference>
<gene>
    <name evidence="1" type="ORF">LTR37_009234</name>
</gene>